<feature type="compositionally biased region" description="Basic and acidic residues" evidence="4">
    <location>
        <begin position="409"/>
        <end position="437"/>
    </location>
</feature>
<dbReference type="Pfam" id="PF00012">
    <property type="entry name" value="HSP70"/>
    <property type="match status" value="1"/>
</dbReference>
<dbReference type="InterPro" id="IPR013126">
    <property type="entry name" value="Hsp_70_fam"/>
</dbReference>
<reference evidence="7" key="1">
    <citation type="submission" date="2022-11" db="UniProtKB">
        <authorList>
            <consortium name="WormBaseParasite"/>
        </authorList>
    </citation>
    <scope>IDENTIFICATION</scope>
</reference>
<evidence type="ECO:0000256" key="1">
    <source>
        <dbReference type="ARBA" id="ARBA00007381"/>
    </source>
</evidence>
<dbReference type="InterPro" id="IPR018792">
    <property type="entry name" value="NUPR1-like"/>
</dbReference>
<keyword evidence="5" id="KW-0812">Transmembrane</keyword>
<evidence type="ECO:0000256" key="3">
    <source>
        <dbReference type="ARBA" id="ARBA00022840"/>
    </source>
</evidence>
<evidence type="ECO:0000256" key="4">
    <source>
        <dbReference type="SAM" id="MobiDB-lite"/>
    </source>
</evidence>
<dbReference type="Proteomes" id="UP000887574">
    <property type="component" value="Unplaced"/>
</dbReference>
<keyword evidence="3" id="KW-0067">ATP-binding</keyword>
<dbReference type="InterPro" id="IPR029047">
    <property type="entry name" value="HSP70_peptide-bd_sf"/>
</dbReference>
<evidence type="ECO:0000256" key="5">
    <source>
        <dbReference type="SAM" id="Phobius"/>
    </source>
</evidence>
<comment type="similarity">
    <text evidence="1">Belongs to the heat shock protein 70 family.</text>
</comment>
<evidence type="ECO:0000313" key="6">
    <source>
        <dbReference type="Proteomes" id="UP000887574"/>
    </source>
</evidence>
<dbReference type="GO" id="GO:0140662">
    <property type="term" value="F:ATP-dependent protein folding chaperone"/>
    <property type="evidence" value="ECO:0007669"/>
    <property type="project" value="InterPro"/>
</dbReference>
<dbReference type="WBParaSite" id="jg769">
    <property type="protein sequence ID" value="jg769"/>
    <property type="gene ID" value="jg769"/>
</dbReference>
<feature type="region of interest" description="Disordered" evidence="4">
    <location>
        <begin position="403"/>
        <end position="437"/>
    </location>
</feature>
<accession>A0A915EN94</accession>
<sequence length="465" mass="51448">MWLEQFGYPLAVERISRRLANIYQHHLPRVVKVQCNQLGYLRGGCGVIQATVVGSLGWGTLQAAPVEKISEKEQNHWSSIFKKTTGPTVTHGHAPLPSLSSLDFILHLFNCSFYTCCASSKSRISLGMMRAILKLPPLSVNALAGRSKSDVRSTVKVIEKAEGADATPSVVPFSKNGDRLVGVADGQTQVEIKVHQDERKMAADKKSLGQFSLVGIPPVSRGVPRIEVTFDIDASGIVNVSAWDCGTGQEQPIKIRSSGGLSKDQIENMVRDAERHAIEDTEKKEMVEAINVRQSVEEPGKLHFKVSDATHWKSAAGKNSPESKPKETSEELRLLRTIIRMLKFGRMEMYALWCASVVVGYFGLSWLKTAMKQPLFKKQTMQTGGYLMTTDCDEEIAGEYTSGEIDQDDVAKADGDKRNKAEQAQHKHPHPEGDTRRIVATVIKGEDKCKDHSMQHKKHDDTGRS</sequence>
<dbReference type="Pfam" id="PF10195">
    <property type="entry name" value="Phospho_p8"/>
    <property type="match status" value="1"/>
</dbReference>
<keyword evidence="5" id="KW-0472">Membrane</keyword>
<keyword evidence="6" id="KW-1185">Reference proteome</keyword>
<dbReference type="Gene3D" id="2.60.34.10">
    <property type="entry name" value="Substrate Binding Domain Of DNAk, Chain A, domain 1"/>
    <property type="match status" value="1"/>
</dbReference>
<dbReference type="GO" id="GO:0005524">
    <property type="term" value="F:ATP binding"/>
    <property type="evidence" value="ECO:0007669"/>
    <property type="project" value="UniProtKB-KW"/>
</dbReference>
<dbReference type="AlphaFoldDB" id="A0A915EN94"/>
<keyword evidence="5" id="KW-1133">Transmembrane helix</keyword>
<name>A0A915EN94_9BILA</name>
<keyword evidence="2" id="KW-0547">Nucleotide-binding</keyword>
<proteinExistence type="inferred from homology"/>
<evidence type="ECO:0000313" key="7">
    <source>
        <dbReference type="WBParaSite" id="jg769"/>
    </source>
</evidence>
<dbReference type="SUPFAM" id="SSF100920">
    <property type="entry name" value="Heat shock protein 70kD (HSP70), peptide-binding domain"/>
    <property type="match status" value="1"/>
</dbReference>
<organism evidence="6 7">
    <name type="scientific">Ditylenchus dipsaci</name>
    <dbReference type="NCBI Taxonomy" id="166011"/>
    <lineage>
        <taxon>Eukaryota</taxon>
        <taxon>Metazoa</taxon>
        <taxon>Ecdysozoa</taxon>
        <taxon>Nematoda</taxon>
        <taxon>Chromadorea</taxon>
        <taxon>Rhabditida</taxon>
        <taxon>Tylenchina</taxon>
        <taxon>Tylenchomorpha</taxon>
        <taxon>Sphaerularioidea</taxon>
        <taxon>Anguinidae</taxon>
        <taxon>Anguininae</taxon>
        <taxon>Ditylenchus</taxon>
    </lineage>
</organism>
<evidence type="ECO:0000256" key="2">
    <source>
        <dbReference type="ARBA" id="ARBA00022741"/>
    </source>
</evidence>
<feature type="transmembrane region" description="Helical" evidence="5">
    <location>
        <begin position="350"/>
        <end position="367"/>
    </location>
</feature>
<dbReference type="PANTHER" id="PTHR19375">
    <property type="entry name" value="HEAT SHOCK PROTEIN 70KDA"/>
    <property type="match status" value="1"/>
</dbReference>
<protein>
    <submittedName>
        <fullName evidence="7">Heat shock protein 70</fullName>
    </submittedName>
</protein>